<proteinExistence type="predicted"/>
<protein>
    <submittedName>
        <fullName evidence="2">Uncharacterized protein</fullName>
    </submittedName>
</protein>
<feature type="compositionally biased region" description="Gly residues" evidence="1">
    <location>
        <begin position="28"/>
        <end position="38"/>
    </location>
</feature>
<accession>A0A8C9FYM0</accession>
<keyword evidence="3" id="KW-1185">Reference proteome</keyword>
<evidence type="ECO:0000256" key="1">
    <source>
        <dbReference type="SAM" id="MobiDB-lite"/>
    </source>
</evidence>
<dbReference type="AlphaFoldDB" id="A0A8C9FYM0"/>
<sequence length="68" mass="6784">MMVESASETIRSAPSSQNGVSSLSNQPDGGGGGGGGREGAASGDSNGELSPVELLHFQQQQVGRIRVG</sequence>
<feature type="compositionally biased region" description="Polar residues" evidence="1">
    <location>
        <begin position="1"/>
        <end position="27"/>
    </location>
</feature>
<feature type="region of interest" description="Disordered" evidence="1">
    <location>
        <begin position="1"/>
        <end position="68"/>
    </location>
</feature>
<evidence type="ECO:0000313" key="3">
    <source>
        <dbReference type="Proteomes" id="UP000694428"/>
    </source>
</evidence>
<organism evidence="2 3">
    <name type="scientific">Pavo cristatus</name>
    <name type="common">Indian peafowl</name>
    <name type="synonym">Blue peafowl</name>
    <dbReference type="NCBI Taxonomy" id="9049"/>
    <lineage>
        <taxon>Eukaryota</taxon>
        <taxon>Metazoa</taxon>
        <taxon>Chordata</taxon>
        <taxon>Craniata</taxon>
        <taxon>Vertebrata</taxon>
        <taxon>Euteleostomi</taxon>
        <taxon>Archelosauria</taxon>
        <taxon>Archosauria</taxon>
        <taxon>Dinosauria</taxon>
        <taxon>Saurischia</taxon>
        <taxon>Theropoda</taxon>
        <taxon>Coelurosauria</taxon>
        <taxon>Aves</taxon>
        <taxon>Neognathae</taxon>
        <taxon>Galloanserae</taxon>
        <taxon>Galliformes</taxon>
        <taxon>Phasianidae</taxon>
        <taxon>Phasianinae</taxon>
        <taxon>Pavo</taxon>
    </lineage>
</organism>
<reference evidence="2" key="1">
    <citation type="submission" date="2025-08" db="UniProtKB">
        <authorList>
            <consortium name="Ensembl"/>
        </authorList>
    </citation>
    <scope>IDENTIFICATION</scope>
</reference>
<dbReference type="Ensembl" id="ENSPSTT00000020742.1">
    <property type="protein sequence ID" value="ENSPSTP00000019791.1"/>
    <property type="gene ID" value="ENSPSTG00000014324.1"/>
</dbReference>
<reference evidence="2" key="2">
    <citation type="submission" date="2025-09" db="UniProtKB">
        <authorList>
            <consortium name="Ensembl"/>
        </authorList>
    </citation>
    <scope>IDENTIFICATION</scope>
</reference>
<evidence type="ECO:0000313" key="2">
    <source>
        <dbReference type="Ensembl" id="ENSPSTP00000019791.1"/>
    </source>
</evidence>
<name>A0A8C9FYM0_PAVCR</name>
<dbReference type="Proteomes" id="UP000694428">
    <property type="component" value="Unplaced"/>
</dbReference>